<dbReference type="PROSITE" id="PS50088">
    <property type="entry name" value="ANK_REPEAT"/>
    <property type="match status" value="1"/>
</dbReference>
<dbReference type="PROSITE" id="PS50297">
    <property type="entry name" value="ANK_REP_REGION"/>
    <property type="match status" value="1"/>
</dbReference>
<dbReference type="SUPFAM" id="SSF48403">
    <property type="entry name" value="Ankyrin repeat"/>
    <property type="match status" value="1"/>
</dbReference>
<keyword evidence="16" id="KW-0675">Receptor</keyword>
<dbReference type="PANTHER" id="PTHR10582">
    <property type="entry name" value="TRANSIENT RECEPTOR POTENTIAL ION CHANNEL PROTEIN"/>
    <property type="match status" value="1"/>
</dbReference>
<feature type="transmembrane region" description="Helical" evidence="14">
    <location>
        <begin position="536"/>
        <end position="554"/>
    </location>
</feature>
<dbReference type="PANTHER" id="PTHR10582:SF2">
    <property type="entry name" value="INACTIVE"/>
    <property type="match status" value="1"/>
</dbReference>
<keyword evidence="5" id="KW-0107">Calcium channel</keyword>
<feature type="transmembrane region" description="Helical" evidence="14">
    <location>
        <begin position="499"/>
        <end position="516"/>
    </location>
</feature>
<keyword evidence="2" id="KW-0813">Transport</keyword>
<dbReference type="InterPro" id="IPR002110">
    <property type="entry name" value="Ankyrin_rpt"/>
</dbReference>
<evidence type="ECO:0000259" key="15">
    <source>
        <dbReference type="Pfam" id="PF00520"/>
    </source>
</evidence>
<dbReference type="Proteomes" id="UP001152320">
    <property type="component" value="Chromosome 2"/>
</dbReference>
<keyword evidence="3" id="KW-1003">Cell membrane</keyword>
<evidence type="ECO:0000313" key="16">
    <source>
        <dbReference type="EMBL" id="KAJ8047611.1"/>
    </source>
</evidence>
<feature type="transmembrane region" description="Helical" evidence="14">
    <location>
        <begin position="419"/>
        <end position="438"/>
    </location>
</feature>
<keyword evidence="7" id="KW-0677">Repeat</keyword>
<keyword evidence="9 14" id="KW-1133">Transmembrane helix</keyword>
<dbReference type="InterPro" id="IPR036770">
    <property type="entry name" value="Ankyrin_rpt-contain_sf"/>
</dbReference>
<evidence type="ECO:0000256" key="11">
    <source>
        <dbReference type="ARBA" id="ARBA00023136"/>
    </source>
</evidence>
<evidence type="ECO:0000256" key="14">
    <source>
        <dbReference type="SAM" id="Phobius"/>
    </source>
</evidence>
<proteinExistence type="predicted"/>
<feature type="repeat" description="ANK" evidence="13">
    <location>
        <begin position="185"/>
        <end position="207"/>
    </location>
</feature>
<protein>
    <submittedName>
        <fullName evidence="16">Transient receptor potential cation channel subfamily V member 6</fullName>
    </submittedName>
</protein>
<evidence type="ECO:0000256" key="8">
    <source>
        <dbReference type="ARBA" id="ARBA00022837"/>
    </source>
</evidence>
<keyword evidence="11 14" id="KW-0472">Membrane</keyword>
<feature type="transmembrane region" description="Helical" evidence="14">
    <location>
        <begin position="458"/>
        <end position="479"/>
    </location>
</feature>
<keyword evidence="12" id="KW-0407">Ion channel</keyword>
<evidence type="ECO:0000256" key="6">
    <source>
        <dbReference type="ARBA" id="ARBA00022692"/>
    </source>
</evidence>
<dbReference type="InterPro" id="IPR005821">
    <property type="entry name" value="Ion_trans_dom"/>
</dbReference>
<keyword evidence="13" id="KW-0040">ANK repeat</keyword>
<keyword evidence="6 14" id="KW-0812">Transmembrane</keyword>
<dbReference type="EMBL" id="JAIZAY010000002">
    <property type="protein sequence ID" value="KAJ8047611.1"/>
    <property type="molecule type" value="Genomic_DNA"/>
</dbReference>
<evidence type="ECO:0000256" key="7">
    <source>
        <dbReference type="ARBA" id="ARBA00022737"/>
    </source>
</evidence>
<sequence length="816" mass="94357">MAAVLKSLRRLKSYFFSSFDSKDPDLEWKQQAEAVERNPMYKLIHLGGRGFLIDEYLKRESDAQFLRLLDLTVRPFLYPNGEGMVREIDYARYRRRVAMGSEHYELHGITDEQLLEEFEMFQSKSINKFTPHAACWDVQKRGEAGETILHLCYLNSTGVHKAIARHLLQLFPQMVRDMYEGSAYYGETALHLAIVQNDLETVKMLVNDFHAKLDQRATGRFFRPKGLTDRKVIQFENLDYEAEAYYGEYPLAFAASLGHAEIYDFLIEASLRAKRGQGKCNPDQPDSYGNTIMHMIVIHNQKLMFNHVVFHSKMPASFSLKNAAGLTPLQLSYKLGKGELFSSLLDLTSETQWIFGNVAYVAYPLDQLDSIAPNGALNEGAALSSIVEHDGIEHLKMLEGQVISELLQQKWKTFARNRIIFKFFWALFHLSQITAVVYLRPEGNLWNTEGVGNKFRLFLELCILIGCVAKITSEVLEIISRGSLLNYLMSLLHFPTKGLFMVAVFLQLSCLFWRLMGLQVVEDYATMLSIPMAWHYLFYFFRGHPVLGPLIVSIQKICTGDLVRFSIIYLIFVTMFSEVFYYMFITVPATETDAFYTANGAFMTVFRMSFGDMHFEDMSHSRYNVMTFIIYGLFMILIPLLLFNMMIAMMTRTFQNIKERSLMEWKRQWVMIILNVERSIPRKMLVNFQKQYSSTLKFHKCQKARRIHQKPLAILNAAKKIERKDGDEMSVASGTDNWDMPLVKLASEQKRTTVTLEPDSGSSEQIEVQALLVHKVLHKSQAAIRRDVQLQWRTLRRKLLDIARERLAKEARLHQS</sequence>
<keyword evidence="17" id="KW-1185">Reference proteome</keyword>
<evidence type="ECO:0000256" key="1">
    <source>
        <dbReference type="ARBA" id="ARBA00004651"/>
    </source>
</evidence>
<reference evidence="16" key="1">
    <citation type="submission" date="2021-10" db="EMBL/GenBank/DDBJ databases">
        <title>Tropical sea cucumber genome reveals ecological adaptation and Cuvierian tubules defense mechanism.</title>
        <authorList>
            <person name="Chen T."/>
        </authorList>
    </citation>
    <scope>NUCLEOTIDE SEQUENCE</scope>
    <source>
        <strain evidence="16">Nanhai2018</strain>
        <tissue evidence="16">Muscle</tissue>
    </source>
</reference>
<dbReference type="SMART" id="SM00248">
    <property type="entry name" value="ANK"/>
    <property type="match status" value="4"/>
</dbReference>
<evidence type="ECO:0000256" key="13">
    <source>
        <dbReference type="PROSITE-ProRule" id="PRU00023"/>
    </source>
</evidence>
<evidence type="ECO:0000256" key="10">
    <source>
        <dbReference type="ARBA" id="ARBA00023065"/>
    </source>
</evidence>
<feature type="transmembrane region" description="Helical" evidence="14">
    <location>
        <begin position="566"/>
        <end position="585"/>
    </location>
</feature>
<accession>A0A9Q1HJQ2</accession>
<feature type="domain" description="Ion transport" evidence="15">
    <location>
        <begin position="423"/>
        <end position="661"/>
    </location>
</feature>
<keyword evidence="10" id="KW-0406">Ion transport</keyword>
<evidence type="ECO:0000256" key="12">
    <source>
        <dbReference type="ARBA" id="ARBA00023303"/>
    </source>
</evidence>
<comment type="caution">
    <text evidence="16">The sequence shown here is derived from an EMBL/GenBank/DDBJ whole genome shotgun (WGS) entry which is preliminary data.</text>
</comment>
<evidence type="ECO:0000256" key="9">
    <source>
        <dbReference type="ARBA" id="ARBA00022989"/>
    </source>
</evidence>
<evidence type="ECO:0000256" key="3">
    <source>
        <dbReference type="ARBA" id="ARBA00022475"/>
    </source>
</evidence>
<evidence type="ECO:0000256" key="2">
    <source>
        <dbReference type="ARBA" id="ARBA00022448"/>
    </source>
</evidence>
<dbReference type="Pfam" id="PF00520">
    <property type="entry name" value="Ion_trans"/>
    <property type="match status" value="1"/>
</dbReference>
<dbReference type="GO" id="GO:0005262">
    <property type="term" value="F:calcium channel activity"/>
    <property type="evidence" value="ECO:0007669"/>
    <property type="project" value="UniProtKB-KW"/>
</dbReference>
<dbReference type="OrthoDB" id="533508at2759"/>
<dbReference type="AlphaFoldDB" id="A0A9Q1HJQ2"/>
<keyword evidence="8" id="KW-0106">Calcium</keyword>
<dbReference type="Gene3D" id="1.25.40.20">
    <property type="entry name" value="Ankyrin repeat-containing domain"/>
    <property type="match status" value="1"/>
</dbReference>
<dbReference type="Pfam" id="PF00023">
    <property type="entry name" value="Ank"/>
    <property type="match status" value="1"/>
</dbReference>
<evidence type="ECO:0000256" key="4">
    <source>
        <dbReference type="ARBA" id="ARBA00022568"/>
    </source>
</evidence>
<dbReference type="GO" id="GO:0098703">
    <property type="term" value="P:calcium ion import across plasma membrane"/>
    <property type="evidence" value="ECO:0007669"/>
    <property type="project" value="TreeGrafter"/>
</dbReference>
<name>A0A9Q1HJQ2_HOLLE</name>
<dbReference type="GO" id="GO:0005886">
    <property type="term" value="C:plasma membrane"/>
    <property type="evidence" value="ECO:0007669"/>
    <property type="project" value="UniProtKB-SubCell"/>
</dbReference>
<evidence type="ECO:0000313" key="17">
    <source>
        <dbReference type="Proteomes" id="UP001152320"/>
    </source>
</evidence>
<organism evidence="16 17">
    <name type="scientific">Holothuria leucospilota</name>
    <name type="common">Black long sea cucumber</name>
    <name type="synonym">Mertensiothuria leucospilota</name>
    <dbReference type="NCBI Taxonomy" id="206669"/>
    <lineage>
        <taxon>Eukaryota</taxon>
        <taxon>Metazoa</taxon>
        <taxon>Echinodermata</taxon>
        <taxon>Eleutherozoa</taxon>
        <taxon>Echinozoa</taxon>
        <taxon>Holothuroidea</taxon>
        <taxon>Aspidochirotacea</taxon>
        <taxon>Aspidochirotida</taxon>
        <taxon>Holothuriidae</taxon>
        <taxon>Holothuria</taxon>
    </lineage>
</organism>
<gene>
    <name evidence="16" type="ORF">HOLleu_06653</name>
</gene>
<dbReference type="InterPro" id="IPR024862">
    <property type="entry name" value="TRPV"/>
</dbReference>
<keyword evidence="4" id="KW-0109">Calcium transport</keyword>
<comment type="subcellular location">
    <subcellularLocation>
        <location evidence="1">Cell membrane</location>
        <topology evidence="1">Multi-pass membrane protein</topology>
    </subcellularLocation>
</comment>
<evidence type="ECO:0000256" key="5">
    <source>
        <dbReference type="ARBA" id="ARBA00022673"/>
    </source>
</evidence>
<feature type="transmembrane region" description="Helical" evidence="14">
    <location>
        <begin position="628"/>
        <end position="650"/>
    </location>
</feature>